<dbReference type="GeneID" id="30148348"/>
<evidence type="ECO:0000313" key="11">
    <source>
        <dbReference type="EMBL" id="ODQ79343.1"/>
    </source>
</evidence>
<dbReference type="FunFam" id="3.40.1440.10:FF:000006">
    <property type="entry name" value="Structure-specific endonuclease subunit SLX1"/>
    <property type="match status" value="1"/>
</dbReference>
<dbReference type="InterPro" id="IPR013083">
    <property type="entry name" value="Znf_RING/FYVE/PHD"/>
</dbReference>
<dbReference type="InterPro" id="IPR000305">
    <property type="entry name" value="GIY-YIG_endonuc"/>
</dbReference>
<proteinExistence type="inferred from homology"/>
<sequence>MPKKKDLFLVADFYCCYLLQSLAKQQSFYIGSTPDPIRRLRQHNGEIKGGAWRTKKDGCAPWKMVTIVYGFPSNIAALQFEHAFQHAHQTRHIPVATRISKSKVAGRSLAYKLGNIRLLLMAPFFARMNLKVQIFDRDAYEQWCANKFGARLPDFTFVDQGFAEMSEFLQYIKDKENAIFARLKELVVQGSHKCSVCSVEVDYTVVEEREVPPLVSVCYHAECLSVAHLTCLARKALVQEVEACNEAELAAGSQVLSRAQMFTKLRRTDLTQYSQASRNLLKERLEQGEEVSDAGFVNPVVPVKATCVECGRVLVWSAVVKNATRLRAYAVEPS</sequence>
<dbReference type="Proteomes" id="UP000094336">
    <property type="component" value="Unassembled WGS sequence"/>
</dbReference>
<dbReference type="RefSeq" id="XP_018984671.1">
    <property type="nucleotide sequence ID" value="XM_019130495.1"/>
</dbReference>
<keyword evidence="7 9" id="KW-0234">DNA repair</keyword>
<comment type="function">
    <text evidence="9">Catalytic subunit of the SLX1-SLX4 structure-specific endonuclease that resolves DNA secondary structures generated during DNA repair and recombination. Has endonuclease activity towards branched DNA substrates, introducing single-strand cuts in duplex DNA close to junctions with ss-DNA.</text>
</comment>
<name>A0A1E3QNS3_9ASCO</name>
<evidence type="ECO:0000256" key="5">
    <source>
        <dbReference type="ARBA" id="ARBA00022801"/>
    </source>
</evidence>
<keyword evidence="5 9" id="KW-0378">Hydrolase</keyword>
<dbReference type="PANTHER" id="PTHR20208:SF10">
    <property type="entry name" value="STRUCTURE-SPECIFIC ENDONUCLEASE SUBUNIT SLX1"/>
    <property type="match status" value="1"/>
</dbReference>
<dbReference type="InterPro" id="IPR035901">
    <property type="entry name" value="GIY-YIG_endonuc_sf"/>
</dbReference>
<keyword evidence="1 9" id="KW-0540">Nuclease</keyword>
<dbReference type="SUPFAM" id="SSF82771">
    <property type="entry name" value="GIY-YIG endonuclease"/>
    <property type="match status" value="1"/>
</dbReference>
<comment type="subcellular location">
    <subcellularLocation>
        <location evidence="9">Nucleus</location>
    </subcellularLocation>
</comment>
<keyword evidence="12" id="KW-1185">Reference proteome</keyword>
<comment type="caution">
    <text evidence="9">Lacks conserved residue(s) required for the propagation of feature annotation.</text>
</comment>
<evidence type="ECO:0000256" key="1">
    <source>
        <dbReference type="ARBA" id="ARBA00022722"/>
    </source>
</evidence>
<keyword evidence="3 9" id="KW-0227">DNA damage</keyword>
<evidence type="ECO:0000256" key="6">
    <source>
        <dbReference type="ARBA" id="ARBA00023172"/>
    </source>
</evidence>
<dbReference type="CDD" id="cd10455">
    <property type="entry name" value="GIY-YIG_SLX1"/>
    <property type="match status" value="1"/>
</dbReference>
<keyword evidence="8 9" id="KW-0539">Nucleus</keyword>
<dbReference type="STRING" id="984486.A0A1E3QNS3"/>
<evidence type="ECO:0000256" key="3">
    <source>
        <dbReference type="ARBA" id="ARBA00022763"/>
    </source>
</evidence>
<dbReference type="GO" id="GO:0008270">
    <property type="term" value="F:zinc ion binding"/>
    <property type="evidence" value="ECO:0007669"/>
    <property type="project" value="UniProtKB-KW"/>
</dbReference>
<comment type="similarity">
    <text evidence="9">Belongs to the SLX1 family.</text>
</comment>
<evidence type="ECO:0000256" key="2">
    <source>
        <dbReference type="ARBA" id="ARBA00022759"/>
    </source>
</evidence>
<keyword evidence="4" id="KW-0862">Zinc</keyword>
<dbReference type="EMBL" id="KV454432">
    <property type="protein sequence ID" value="ODQ79343.1"/>
    <property type="molecule type" value="Genomic_DNA"/>
</dbReference>
<dbReference type="GO" id="GO:0033557">
    <property type="term" value="C:Slx1-Slx4 complex"/>
    <property type="evidence" value="ECO:0007669"/>
    <property type="project" value="UniProtKB-UniRule"/>
</dbReference>
<dbReference type="OrthoDB" id="24645at2759"/>
<comment type="cofactor">
    <cofactor evidence="9">
        <name>a divalent metal cation</name>
        <dbReference type="ChEBI" id="CHEBI:60240"/>
    </cofactor>
</comment>
<keyword evidence="6 9" id="KW-0233">DNA recombination</keyword>
<feature type="domain" description="GIY-YIG" evidence="10">
    <location>
        <begin position="12"/>
        <end position="94"/>
    </location>
</feature>
<keyword evidence="2 9" id="KW-0255">Endonuclease</keyword>
<evidence type="ECO:0000256" key="9">
    <source>
        <dbReference type="HAMAP-Rule" id="MF_03100"/>
    </source>
</evidence>
<reference evidence="12" key="1">
    <citation type="submission" date="2016-05" db="EMBL/GenBank/DDBJ databases">
        <title>Comparative genomics of biotechnologically important yeasts.</title>
        <authorList>
            <consortium name="DOE Joint Genome Institute"/>
            <person name="Riley R."/>
            <person name="Haridas S."/>
            <person name="Wolfe K.H."/>
            <person name="Lopes M.R."/>
            <person name="Hittinger C.T."/>
            <person name="Goker M."/>
            <person name="Salamov A."/>
            <person name="Wisecaver J."/>
            <person name="Long T.M."/>
            <person name="Aerts A.L."/>
            <person name="Barry K."/>
            <person name="Choi C."/>
            <person name="Clum A."/>
            <person name="Coughlan A.Y."/>
            <person name="Deshpande S."/>
            <person name="Douglass A.P."/>
            <person name="Hanson S.J."/>
            <person name="Klenk H.-P."/>
            <person name="Labutti K."/>
            <person name="Lapidus A."/>
            <person name="Lindquist E."/>
            <person name="Lipzen A."/>
            <person name="Meier-Kolthoff J.P."/>
            <person name="Ohm R.A."/>
            <person name="Otillar R.P."/>
            <person name="Pangilinan J."/>
            <person name="Peng Y."/>
            <person name="Rokas A."/>
            <person name="Rosa C.A."/>
            <person name="Scheuner C."/>
            <person name="Sibirny A.A."/>
            <person name="Slot J.C."/>
            <person name="Stielow J.B."/>
            <person name="Sun H."/>
            <person name="Kurtzman C.P."/>
            <person name="Blackwell M."/>
            <person name="Grigoriev I.V."/>
            <person name="Jeffries T.W."/>
        </authorList>
    </citation>
    <scope>NUCLEOTIDE SEQUENCE [LARGE SCALE GENOMIC DNA]</scope>
    <source>
        <strain evidence="12">NRRL Y-12698</strain>
    </source>
</reference>
<dbReference type="GO" id="GO:0000724">
    <property type="term" value="P:double-strand break repair via homologous recombination"/>
    <property type="evidence" value="ECO:0007669"/>
    <property type="project" value="TreeGrafter"/>
</dbReference>
<dbReference type="HAMAP" id="MF_03100">
    <property type="entry name" value="Endonuc_su_Slx1"/>
    <property type="match status" value="1"/>
</dbReference>
<evidence type="ECO:0000256" key="7">
    <source>
        <dbReference type="ARBA" id="ARBA00023204"/>
    </source>
</evidence>
<dbReference type="InterPro" id="IPR027520">
    <property type="entry name" value="Slx1"/>
</dbReference>
<dbReference type="Pfam" id="PF01541">
    <property type="entry name" value="GIY-YIG"/>
    <property type="match status" value="1"/>
</dbReference>
<dbReference type="PANTHER" id="PTHR20208">
    <property type="entry name" value="STRUCTURE-SPECIFIC ENDONUCLEASE SUBUNIT SLX1"/>
    <property type="match status" value="1"/>
</dbReference>
<evidence type="ECO:0000313" key="12">
    <source>
        <dbReference type="Proteomes" id="UP000094336"/>
    </source>
</evidence>
<evidence type="ECO:0000259" key="10">
    <source>
        <dbReference type="PROSITE" id="PS50164"/>
    </source>
</evidence>
<dbReference type="InterPro" id="IPR050381">
    <property type="entry name" value="SLX1_endonuclease"/>
</dbReference>
<dbReference type="GO" id="GO:0008821">
    <property type="term" value="F:crossover junction DNA endonuclease activity"/>
    <property type="evidence" value="ECO:0007669"/>
    <property type="project" value="TreeGrafter"/>
</dbReference>
<protein>
    <recommendedName>
        <fullName evidence="10">GIY-YIG domain-containing protein</fullName>
    </recommendedName>
</protein>
<accession>A0A1E3QNS3</accession>
<dbReference type="Gene3D" id="3.40.1440.10">
    <property type="entry name" value="GIY-YIG endonuclease"/>
    <property type="match status" value="1"/>
</dbReference>
<dbReference type="Gene3D" id="3.30.40.10">
    <property type="entry name" value="Zinc/RING finger domain, C3HC4 (zinc finger)"/>
    <property type="match status" value="1"/>
</dbReference>
<organism evidence="11 12">
    <name type="scientific">Babjeviella inositovora NRRL Y-12698</name>
    <dbReference type="NCBI Taxonomy" id="984486"/>
    <lineage>
        <taxon>Eukaryota</taxon>
        <taxon>Fungi</taxon>
        <taxon>Dikarya</taxon>
        <taxon>Ascomycota</taxon>
        <taxon>Saccharomycotina</taxon>
        <taxon>Pichiomycetes</taxon>
        <taxon>Serinales incertae sedis</taxon>
        <taxon>Babjeviella</taxon>
    </lineage>
</organism>
<comment type="subunit">
    <text evidence="9">Forms a heterodimer with SLX4.</text>
</comment>
<keyword evidence="4" id="KW-0479">Metal-binding</keyword>
<gene>
    <name evidence="11" type="ORF">BABINDRAFT_167212</name>
</gene>
<dbReference type="AlphaFoldDB" id="A0A1E3QNS3"/>
<evidence type="ECO:0000256" key="8">
    <source>
        <dbReference type="ARBA" id="ARBA00023242"/>
    </source>
</evidence>
<evidence type="ECO:0000256" key="4">
    <source>
        <dbReference type="ARBA" id="ARBA00022771"/>
    </source>
</evidence>
<dbReference type="GO" id="GO:0017108">
    <property type="term" value="F:5'-flap endonuclease activity"/>
    <property type="evidence" value="ECO:0007669"/>
    <property type="project" value="InterPro"/>
</dbReference>
<keyword evidence="4" id="KW-0863">Zinc-finger</keyword>
<dbReference type="PROSITE" id="PS50164">
    <property type="entry name" value="GIY_YIG"/>
    <property type="match status" value="1"/>
</dbReference>